<dbReference type="Gene3D" id="3.40.50.150">
    <property type="entry name" value="Vaccinia Virus protein VP39"/>
    <property type="match status" value="1"/>
</dbReference>
<dbReference type="InterPro" id="IPR023032">
    <property type="entry name" value="tRNA_MAMT_biosynth_bifunc_MnmC"/>
</dbReference>
<dbReference type="GO" id="GO:0032259">
    <property type="term" value="P:methylation"/>
    <property type="evidence" value="ECO:0007669"/>
    <property type="project" value="UniProtKB-KW"/>
</dbReference>
<evidence type="ECO:0000256" key="5">
    <source>
        <dbReference type="ARBA" id="ARBA00022691"/>
    </source>
</evidence>
<dbReference type="PANTHER" id="PTHR13847:SF283">
    <property type="entry name" value="TRNA 5-METHYLAMINOMETHYL-2-THIOURIDINE BIOSYNTHESIS BIFUNCTIONAL PROTEIN MNMC"/>
    <property type="match status" value="1"/>
</dbReference>
<dbReference type="EMBL" id="JACHGY010000001">
    <property type="protein sequence ID" value="MBB6430666.1"/>
    <property type="molecule type" value="Genomic_DNA"/>
</dbReference>
<dbReference type="Gene3D" id="3.30.9.10">
    <property type="entry name" value="D-Amino Acid Oxidase, subunit A, domain 2"/>
    <property type="match status" value="1"/>
</dbReference>
<dbReference type="InterPro" id="IPR008471">
    <property type="entry name" value="MnmC-like_methylTransf"/>
</dbReference>
<dbReference type="SUPFAM" id="SSF53335">
    <property type="entry name" value="S-adenosyl-L-methionine-dependent methyltransferases"/>
    <property type="match status" value="1"/>
</dbReference>
<dbReference type="GO" id="GO:0016645">
    <property type="term" value="F:oxidoreductase activity, acting on the CH-NH group of donors"/>
    <property type="evidence" value="ECO:0007669"/>
    <property type="project" value="InterPro"/>
</dbReference>
<dbReference type="InterPro" id="IPR006076">
    <property type="entry name" value="FAD-dep_OxRdtase"/>
</dbReference>
<keyword evidence="5" id="KW-0949">S-adenosyl-L-methionine</keyword>
<evidence type="ECO:0000256" key="1">
    <source>
        <dbReference type="ARBA" id="ARBA00022490"/>
    </source>
</evidence>
<keyword evidence="2 12" id="KW-0489">Methyltransferase</keyword>
<dbReference type="InterPro" id="IPR017610">
    <property type="entry name" value="tRNA_S-uridine_synth_MnmC_C"/>
</dbReference>
<dbReference type="Pfam" id="PF05430">
    <property type="entry name" value="Methyltransf_30"/>
    <property type="match status" value="1"/>
</dbReference>
<evidence type="ECO:0000256" key="4">
    <source>
        <dbReference type="ARBA" id="ARBA00022679"/>
    </source>
</evidence>
<proteinExistence type="inferred from homology"/>
<evidence type="ECO:0000313" key="13">
    <source>
        <dbReference type="Proteomes" id="UP000541810"/>
    </source>
</evidence>
<dbReference type="EC" id="2.1.1.61" evidence="12"/>
<evidence type="ECO:0000259" key="11">
    <source>
        <dbReference type="Pfam" id="PF05430"/>
    </source>
</evidence>
<keyword evidence="6" id="KW-0819">tRNA processing</keyword>
<dbReference type="GO" id="GO:0004808">
    <property type="term" value="F:tRNA (5-methylaminomethyl-2-thiouridylate)(34)-methyltransferase activity"/>
    <property type="evidence" value="ECO:0007669"/>
    <property type="project" value="UniProtKB-EC"/>
</dbReference>
<dbReference type="InterPro" id="IPR036188">
    <property type="entry name" value="FAD/NAD-bd_sf"/>
</dbReference>
<dbReference type="RefSeq" id="WP_184678167.1">
    <property type="nucleotide sequence ID" value="NZ_JACHGY010000001.1"/>
</dbReference>
<keyword evidence="3" id="KW-0285">Flavoprotein</keyword>
<feature type="domain" description="FAD dependent oxidoreductase" evidence="10">
    <location>
        <begin position="247"/>
        <end position="588"/>
    </location>
</feature>
<keyword evidence="4 12" id="KW-0808">Transferase</keyword>
<evidence type="ECO:0000256" key="8">
    <source>
        <dbReference type="ARBA" id="ARBA00023002"/>
    </source>
</evidence>
<dbReference type="NCBIfam" id="NF033855">
    <property type="entry name" value="tRNA_MNMC2"/>
    <property type="match status" value="1"/>
</dbReference>
<keyword evidence="1" id="KW-0963">Cytoplasm</keyword>
<reference evidence="12 13" key="1">
    <citation type="submission" date="2020-08" db="EMBL/GenBank/DDBJ databases">
        <title>Genomic Encyclopedia of Type Strains, Phase IV (KMG-IV): sequencing the most valuable type-strain genomes for metagenomic binning, comparative biology and taxonomic classification.</title>
        <authorList>
            <person name="Goeker M."/>
        </authorList>
    </citation>
    <scope>NUCLEOTIDE SEQUENCE [LARGE SCALE GENOMIC DNA]</scope>
    <source>
        <strain evidence="12 13">DSM 103725</strain>
    </source>
</reference>
<dbReference type="Proteomes" id="UP000541810">
    <property type="component" value="Unassembled WGS sequence"/>
</dbReference>
<organism evidence="12 13">
    <name type="scientific">Algisphaera agarilytica</name>
    <dbReference type="NCBI Taxonomy" id="1385975"/>
    <lineage>
        <taxon>Bacteria</taxon>
        <taxon>Pseudomonadati</taxon>
        <taxon>Planctomycetota</taxon>
        <taxon>Phycisphaerae</taxon>
        <taxon>Phycisphaerales</taxon>
        <taxon>Phycisphaeraceae</taxon>
        <taxon>Algisphaera</taxon>
    </lineage>
</organism>
<dbReference type="Gene3D" id="3.50.50.60">
    <property type="entry name" value="FAD/NAD(P)-binding domain"/>
    <property type="match status" value="1"/>
</dbReference>
<dbReference type="GO" id="GO:0005737">
    <property type="term" value="C:cytoplasm"/>
    <property type="evidence" value="ECO:0007669"/>
    <property type="project" value="TreeGrafter"/>
</dbReference>
<dbReference type="Pfam" id="PF01266">
    <property type="entry name" value="DAO"/>
    <property type="match status" value="1"/>
</dbReference>
<dbReference type="InterPro" id="IPR029063">
    <property type="entry name" value="SAM-dependent_MTases_sf"/>
</dbReference>
<protein>
    <submittedName>
        <fullName evidence="12">tRNA 5-methylaminomethyl-2-thiouridine biosynthesis bifunctional protein</fullName>
        <ecNumber evidence="12">1.5.-.-</ecNumber>
        <ecNumber evidence="12">2.1.1.61</ecNumber>
    </submittedName>
</protein>
<keyword evidence="7" id="KW-0274">FAD</keyword>
<dbReference type="SUPFAM" id="SSF54373">
    <property type="entry name" value="FAD-linked reductases, C-terminal domain"/>
    <property type="match status" value="1"/>
</dbReference>
<evidence type="ECO:0000256" key="6">
    <source>
        <dbReference type="ARBA" id="ARBA00022694"/>
    </source>
</evidence>
<evidence type="ECO:0000256" key="2">
    <source>
        <dbReference type="ARBA" id="ARBA00022603"/>
    </source>
</evidence>
<dbReference type="EC" id="1.5.-.-" evidence="12"/>
<evidence type="ECO:0000256" key="7">
    <source>
        <dbReference type="ARBA" id="ARBA00022827"/>
    </source>
</evidence>
<dbReference type="SUPFAM" id="SSF51905">
    <property type="entry name" value="FAD/NAD(P)-binding domain"/>
    <property type="match status" value="1"/>
</dbReference>
<evidence type="ECO:0000313" key="12">
    <source>
        <dbReference type="EMBL" id="MBB6430666.1"/>
    </source>
</evidence>
<evidence type="ECO:0000259" key="10">
    <source>
        <dbReference type="Pfam" id="PF01266"/>
    </source>
</evidence>
<dbReference type="PANTHER" id="PTHR13847">
    <property type="entry name" value="SARCOSINE DEHYDROGENASE-RELATED"/>
    <property type="match status" value="1"/>
</dbReference>
<evidence type="ECO:0000256" key="3">
    <source>
        <dbReference type="ARBA" id="ARBA00022630"/>
    </source>
</evidence>
<dbReference type="AlphaFoldDB" id="A0A7X0LLI2"/>
<comment type="caution">
    <text evidence="12">The sequence shown here is derived from an EMBL/GenBank/DDBJ whole genome shotgun (WGS) entry which is preliminary data.</text>
</comment>
<evidence type="ECO:0000256" key="9">
    <source>
        <dbReference type="ARBA" id="ARBA00023268"/>
    </source>
</evidence>
<dbReference type="GO" id="GO:0008033">
    <property type="term" value="P:tRNA processing"/>
    <property type="evidence" value="ECO:0007669"/>
    <property type="project" value="UniProtKB-KW"/>
</dbReference>
<feature type="domain" description="MnmC-like methyltransferase" evidence="11">
    <location>
        <begin position="114"/>
        <end position="232"/>
    </location>
</feature>
<gene>
    <name evidence="12" type="ORF">HNQ40_002472</name>
</gene>
<name>A0A7X0LLI2_9BACT</name>
<accession>A0A7X0LLI2</accession>
<dbReference type="InterPro" id="IPR047785">
    <property type="entry name" value="tRNA_MNMC2"/>
</dbReference>
<keyword evidence="8 12" id="KW-0560">Oxidoreductase</keyword>
<keyword evidence="13" id="KW-1185">Reference proteome</keyword>
<dbReference type="NCBIfam" id="TIGR03197">
    <property type="entry name" value="MnmC_Cterm"/>
    <property type="match status" value="1"/>
</dbReference>
<dbReference type="HAMAP" id="MF_01102">
    <property type="entry name" value="MnmC"/>
    <property type="match status" value="1"/>
</dbReference>
<keyword evidence="9" id="KW-0511">Multifunctional enzyme</keyword>
<sequence length="629" mass="67945">MPIQPAQIKFDDQGNAYSEAFDDIYFNPNNAAGKTNHLFHRATRFDEKLSQLDPGAALVVGELGFGLGLNFLGTWAKFKQLAPAGSRLHYVGLDVAPPSHEQLEQALSRFVEWSQEVRQLLEEWPGRVAGVHRLRLDRCDLTLHLGDIEAMLPGVEARADAWFLDGFAPEKNPAMWSTQVAQQLITRTQPGGTVGSFTAAGHVRRALADAGFEVERLPGDPFKRHILAAQKPVTDDTQHEGAKPSRRIAVVGAGWAGLSVAQELHRRGHEVVLLDASRPGAGASGNQQAICAPVLDAAPSARQDYYRSAFVLASRQSSRCGVLRKPDTQKDAAALQQAAEVFGDLDGRFAWQDSPEPGLWMPQAGVATFWDFAELVLADLPESACRWPFVVEELSRAGDGWCLRSTADETIQADAVVLACAAATRRFAPTANWPLQVIRGQASEVTATPESSAREHADVGEAYLCPALNGIHSVGATFDPGDTDLSVRPDDHNDNRRRALLTDPDWANAMDWDKPTARVGLRCNTPDYLPMIGPVPHLLRCREYAASLPAHTAPANADWPTLPGLYAVTALGSHGVISSALAASIIADTLDGTPMPCSSPAALAVHPARYLTRAAKRRQPPAYPNVSAP</sequence>